<feature type="transmembrane region" description="Helical" evidence="1">
    <location>
        <begin position="56"/>
        <end position="75"/>
    </location>
</feature>
<protein>
    <submittedName>
        <fullName evidence="2">ABC transporter permease</fullName>
    </submittedName>
</protein>
<organism evidence="2 3">
    <name type="scientific">Paenibacillus gallinarum</name>
    <dbReference type="NCBI Taxonomy" id="2762232"/>
    <lineage>
        <taxon>Bacteria</taxon>
        <taxon>Bacillati</taxon>
        <taxon>Bacillota</taxon>
        <taxon>Bacilli</taxon>
        <taxon>Bacillales</taxon>
        <taxon>Paenibacillaceae</taxon>
        <taxon>Paenibacillus</taxon>
    </lineage>
</organism>
<evidence type="ECO:0000256" key="1">
    <source>
        <dbReference type="SAM" id="Phobius"/>
    </source>
</evidence>
<dbReference type="Proteomes" id="UP000608071">
    <property type="component" value="Unassembled WGS sequence"/>
</dbReference>
<dbReference type="PIRSF" id="PIRSF037259">
    <property type="entry name" value="EcsB_ABC"/>
    <property type="match status" value="1"/>
</dbReference>
<keyword evidence="3" id="KW-1185">Reference proteome</keyword>
<dbReference type="InterPro" id="IPR010288">
    <property type="entry name" value="EcsB_ABC"/>
</dbReference>
<comment type="caution">
    <text evidence="2">The sequence shown here is derived from an EMBL/GenBank/DDBJ whole genome shotgun (WGS) entry which is preliminary data.</text>
</comment>
<feature type="transmembrane region" description="Helical" evidence="1">
    <location>
        <begin position="346"/>
        <end position="367"/>
    </location>
</feature>
<evidence type="ECO:0000313" key="2">
    <source>
        <dbReference type="EMBL" id="MBD7969703.1"/>
    </source>
</evidence>
<dbReference type="EMBL" id="JACSQL010000008">
    <property type="protein sequence ID" value="MBD7969703.1"/>
    <property type="molecule type" value="Genomic_DNA"/>
</dbReference>
<gene>
    <name evidence="2" type="ORF">H9647_16700</name>
</gene>
<keyword evidence="1" id="KW-0472">Membrane</keyword>
<reference evidence="2 3" key="1">
    <citation type="submission" date="2020-08" db="EMBL/GenBank/DDBJ databases">
        <title>A Genomic Blueprint of the Chicken Gut Microbiome.</title>
        <authorList>
            <person name="Gilroy R."/>
            <person name="Ravi A."/>
            <person name="Getino M."/>
            <person name="Pursley I."/>
            <person name="Horton D.L."/>
            <person name="Alikhan N.-F."/>
            <person name="Baker D."/>
            <person name="Gharbi K."/>
            <person name="Hall N."/>
            <person name="Watson M."/>
            <person name="Adriaenssens E.M."/>
            <person name="Foster-Nyarko E."/>
            <person name="Jarju S."/>
            <person name="Secka A."/>
            <person name="Antonio M."/>
            <person name="Oren A."/>
            <person name="Chaudhuri R."/>
            <person name="La Ragione R.M."/>
            <person name="Hildebrand F."/>
            <person name="Pallen M.J."/>
        </authorList>
    </citation>
    <scope>NUCLEOTIDE SEQUENCE [LARGE SCALE GENOMIC DNA]</scope>
    <source>
        <strain evidence="2 3">Sa2BVA9</strain>
    </source>
</reference>
<name>A0ABR8T2C6_9BACL</name>
<dbReference type="Pfam" id="PF05975">
    <property type="entry name" value="EcsB"/>
    <property type="match status" value="1"/>
</dbReference>
<feature type="transmembrane region" description="Helical" evidence="1">
    <location>
        <begin position="96"/>
        <end position="121"/>
    </location>
</feature>
<keyword evidence="1" id="KW-1133">Transmembrane helix</keyword>
<feature type="transmembrane region" description="Helical" evidence="1">
    <location>
        <begin position="133"/>
        <end position="153"/>
    </location>
</feature>
<dbReference type="RefSeq" id="WP_191802050.1">
    <property type="nucleotide sequence ID" value="NZ_JACSQL010000008.1"/>
</dbReference>
<feature type="transmembrane region" description="Helical" evidence="1">
    <location>
        <begin position="21"/>
        <end position="44"/>
    </location>
</feature>
<proteinExistence type="predicted"/>
<accession>A0ABR8T2C6</accession>
<evidence type="ECO:0000313" key="3">
    <source>
        <dbReference type="Proteomes" id="UP000608071"/>
    </source>
</evidence>
<keyword evidence="1" id="KW-0812">Transmembrane</keyword>
<feature type="transmembrane region" description="Helical" evidence="1">
    <location>
        <begin position="373"/>
        <end position="390"/>
    </location>
</feature>
<sequence>MDLKQLWKTRRSAFWNQITPYLGYVMQSGVAVMMGFALIAFSAWYTALVQDIPEGFPINLVMLVVLAPPVIFSSFRTYLQQADIVFLRPQEYRMNLYLQNSFVRGIVYKSVGLVLLFILLWPLYIRSEGEPKPFYLFLLVILLLKYFASYGGWTEQQMLSRSARLGYRVIRYGFIVVSLYAFLWHSLALSLIFIALLAGLYLVSLRFPVKLPVHWEYLIETEQNQSSRAMKTLGWFVEVPASRQRVHARKWLAPLADRLRWGQQTAFQYLIIKTFLRSDLLGITVRLTVIGGLFVYWTAGSLWGSGVYLFFLFLLGIQLSGLRRNHHDSFWIHIYPVTPQSRREQVLGFVYVLQMAGVVLLFIPLLLGGWGRWVEILITFVIGILIARWFRASERKKWSNEEDVE</sequence>